<keyword evidence="3" id="KW-1185">Reference proteome</keyword>
<dbReference type="RefSeq" id="WP_065540311.1">
    <property type="nucleotide sequence ID" value="NZ_CARILY010000014.1"/>
</dbReference>
<evidence type="ECO:0008006" key="4">
    <source>
        <dbReference type="Google" id="ProtNLM"/>
    </source>
</evidence>
<keyword evidence="1" id="KW-0732">Signal</keyword>
<accession>A0A1C7H445</accession>
<dbReference type="Proteomes" id="UP000092631">
    <property type="component" value="Chromosome"/>
</dbReference>
<gene>
    <name evidence="2" type="ORF">A4V03_05785</name>
</gene>
<sequence length="257" mass="28672">MKQVRSFLVALMAVVMGMSVTSCLKGDDNHIFTMTVPVKYNFGSFLMGDATTKLVPTTELGFLDGNMYMISCQYDQSQVTANSTSIPVTLLSTPLCIDPKSNEGLTTTKAEPTNPLYSLDKQQSSLVYYDKNTIVLTMPYWVKVTNSSVEDSEVKKHSFVLSYDPDIKATDTKLKLYISHVVDDAEGETVTRSKFTYAYRAYSIGAALATFKEKTGELPKYLELTAEINDSKDELVDKDGKETSVERSVEYQYAFTE</sequence>
<evidence type="ECO:0000313" key="2">
    <source>
        <dbReference type="EMBL" id="ANU59698.1"/>
    </source>
</evidence>
<proteinExistence type="predicted"/>
<protein>
    <recommendedName>
        <fullName evidence="4">DUF1735 domain-containing protein</fullName>
    </recommendedName>
</protein>
<evidence type="ECO:0000256" key="1">
    <source>
        <dbReference type="SAM" id="SignalP"/>
    </source>
</evidence>
<organism evidence="2 3">
    <name type="scientific">Bacteroides caecimuris</name>
    <dbReference type="NCBI Taxonomy" id="1796613"/>
    <lineage>
        <taxon>Bacteria</taxon>
        <taxon>Pseudomonadati</taxon>
        <taxon>Bacteroidota</taxon>
        <taxon>Bacteroidia</taxon>
        <taxon>Bacteroidales</taxon>
        <taxon>Bacteroidaceae</taxon>
        <taxon>Bacteroides</taxon>
    </lineage>
</organism>
<reference evidence="3" key="1">
    <citation type="submission" date="2016-04" db="EMBL/GenBank/DDBJ databases">
        <title>Complete Genome Sequences of Twelve Strains of a Stable Defined Moderately Diverse Mouse Microbiota 2 (sDMDMm2).</title>
        <authorList>
            <person name="Uchimura Y."/>
            <person name="Wyss M."/>
            <person name="Brugiroux S."/>
            <person name="Limenitakis J.P."/>
            <person name="Stecher B."/>
            <person name="McCoy K.D."/>
            <person name="Macpherson A.J."/>
        </authorList>
    </citation>
    <scope>NUCLEOTIDE SEQUENCE [LARGE SCALE GENOMIC DNA]</scope>
    <source>
        <strain evidence="3">I48</strain>
    </source>
</reference>
<dbReference type="AlphaFoldDB" id="A0A1C7H445"/>
<feature type="signal peptide" evidence="1">
    <location>
        <begin position="1"/>
        <end position="26"/>
    </location>
</feature>
<name>A0A1C7H445_9BACE</name>
<evidence type="ECO:0000313" key="3">
    <source>
        <dbReference type="Proteomes" id="UP000092631"/>
    </source>
</evidence>
<dbReference type="KEGG" id="bcae:A4V03_05785"/>
<dbReference type="OrthoDB" id="1038491at2"/>
<dbReference type="GeneID" id="82186643"/>
<dbReference type="PROSITE" id="PS51257">
    <property type="entry name" value="PROKAR_LIPOPROTEIN"/>
    <property type="match status" value="1"/>
</dbReference>
<dbReference type="Gene3D" id="2.60.40.3220">
    <property type="match status" value="1"/>
</dbReference>
<feature type="chain" id="PRO_5008886950" description="DUF1735 domain-containing protein" evidence="1">
    <location>
        <begin position="27"/>
        <end position="257"/>
    </location>
</feature>
<dbReference type="EMBL" id="CP015401">
    <property type="protein sequence ID" value="ANU59698.1"/>
    <property type="molecule type" value="Genomic_DNA"/>
</dbReference>